<dbReference type="EMBL" id="LIAE01009817">
    <property type="protein sequence ID" value="PAV68104.1"/>
    <property type="molecule type" value="Genomic_DNA"/>
</dbReference>
<gene>
    <name evidence="1" type="ORF">WR25_02510</name>
</gene>
<keyword evidence="2" id="KW-1185">Reference proteome</keyword>
<comment type="caution">
    <text evidence="1">The sequence shown here is derived from an EMBL/GenBank/DDBJ whole genome shotgun (WGS) entry which is preliminary data.</text>
</comment>
<organism evidence="1 2">
    <name type="scientific">Diploscapter pachys</name>
    <dbReference type="NCBI Taxonomy" id="2018661"/>
    <lineage>
        <taxon>Eukaryota</taxon>
        <taxon>Metazoa</taxon>
        <taxon>Ecdysozoa</taxon>
        <taxon>Nematoda</taxon>
        <taxon>Chromadorea</taxon>
        <taxon>Rhabditida</taxon>
        <taxon>Rhabditina</taxon>
        <taxon>Rhabditomorpha</taxon>
        <taxon>Rhabditoidea</taxon>
        <taxon>Rhabditidae</taxon>
        <taxon>Diploscapter</taxon>
    </lineage>
</organism>
<evidence type="ECO:0000313" key="2">
    <source>
        <dbReference type="Proteomes" id="UP000218231"/>
    </source>
</evidence>
<dbReference type="AlphaFoldDB" id="A0A2A2K2E7"/>
<dbReference type="Proteomes" id="UP000218231">
    <property type="component" value="Unassembled WGS sequence"/>
</dbReference>
<accession>A0A2A2K2E7</accession>
<name>A0A2A2K2E7_9BILA</name>
<protein>
    <submittedName>
        <fullName evidence="1">Uncharacterized protein</fullName>
    </submittedName>
</protein>
<sequence length="169" mass="18643">MLVVARQHRSLDAELVESLDGLLARRFDSVGHSENGKHTLCVEQRNYRFTLTLQRIHGAGKDGCGQAQLTDKAVIAQVVEVTANDTLDASPWQRLELLDIGQLVQRIRRCFGDCLGNRVVGADRQAGRDQFRGNVSDFTPQTVICLYGFAMCQCPGLIEGNETELGAKL</sequence>
<proteinExistence type="predicted"/>
<reference evidence="1 2" key="1">
    <citation type="journal article" date="2017" name="Curr. Biol.">
        <title>Genome architecture and evolution of a unichromosomal asexual nematode.</title>
        <authorList>
            <person name="Fradin H."/>
            <person name="Zegar C."/>
            <person name="Gutwein M."/>
            <person name="Lucas J."/>
            <person name="Kovtun M."/>
            <person name="Corcoran D."/>
            <person name="Baugh L.R."/>
            <person name="Kiontke K."/>
            <person name="Gunsalus K."/>
            <person name="Fitch D.H."/>
            <person name="Piano F."/>
        </authorList>
    </citation>
    <scope>NUCLEOTIDE SEQUENCE [LARGE SCALE GENOMIC DNA]</scope>
    <source>
        <strain evidence="1">PF1309</strain>
    </source>
</reference>
<evidence type="ECO:0000313" key="1">
    <source>
        <dbReference type="EMBL" id="PAV68104.1"/>
    </source>
</evidence>